<evidence type="ECO:0000256" key="1">
    <source>
        <dbReference type="ARBA" id="ARBA00022737"/>
    </source>
</evidence>
<dbReference type="CDD" id="cd09917">
    <property type="entry name" value="F-box_SF"/>
    <property type="match status" value="1"/>
</dbReference>
<feature type="repeat" description="RCC1" evidence="2">
    <location>
        <begin position="345"/>
        <end position="413"/>
    </location>
</feature>
<comment type="caution">
    <text evidence="5">The sequence shown here is derived from an EMBL/GenBank/DDBJ whole genome shotgun (WGS) entry which is preliminary data.</text>
</comment>
<accession>A0A2P6TK06</accession>
<dbReference type="Gene3D" id="2.130.10.30">
    <property type="entry name" value="Regulator of chromosome condensation 1/beta-lactamase-inhibitor protein II"/>
    <property type="match status" value="2"/>
</dbReference>
<feature type="repeat" description="RCC1" evidence="2">
    <location>
        <begin position="293"/>
        <end position="344"/>
    </location>
</feature>
<dbReference type="Proteomes" id="UP000239899">
    <property type="component" value="Unassembled WGS sequence"/>
</dbReference>
<dbReference type="InterPro" id="IPR001810">
    <property type="entry name" value="F-box_dom"/>
</dbReference>
<evidence type="ECO:0000259" key="4">
    <source>
        <dbReference type="PROSITE" id="PS50181"/>
    </source>
</evidence>
<feature type="domain" description="F-box" evidence="4">
    <location>
        <begin position="67"/>
        <end position="117"/>
    </location>
</feature>
<dbReference type="Pfam" id="PF25390">
    <property type="entry name" value="WD40_RLD"/>
    <property type="match status" value="1"/>
</dbReference>
<dbReference type="SUPFAM" id="SSF81383">
    <property type="entry name" value="F-box domain"/>
    <property type="match status" value="1"/>
</dbReference>
<dbReference type="GO" id="GO:0016874">
    <property type="term" value="F:ligase activity"/>
    <property type="evidence" value="ECO:0007669"/>
    <property type="project" value="UniProtKB-KW"/>
</dbReference>
<reference evidence="5 6" key="1">
    <citation type="journal article" date="2018" name="Plant J.">
        <title>Genome sequences of Chlorella sorokiniana UTEX 1602 and Micractinium conductrix SAG 241.80: implications to maltose excretion by a green alga.</title>
        <authorList>
            <person name="Arriola M.B."/>
            <person name="Velmurugan N."/>
            <person name="Zhang Y."/>
            <person name="Plunkett M.H."/>
            <person name="Hondzo H."/>
            <person name="Barney B.M."/>
        </authorList>
    </citation>
    <scope>NUCLEOTIDE SEQUENCE [LARGE SCALE GENOMIC DNA]</scope>
    <source>
        <strain evidence="6">UTEX 1602</strain>
    </source>
</reference>
<feature type="repeat" description="RCC1" evidence="2">
    <location>
        <begin position="475"/>
        <end position="526"/>
    </location>
</feature>
<dbReference type="PANTHER" id="PTHR22872:SF2">
    <property type="entry name" value="INHIBITOR OF BRUTON TYROSINE KINASE"/>
    <property type="match status" value="1"/>
</dbReference>
<dbReference type="PRINTS" id="PR00633">
    <property type="entry name" value="RCCNDNSATION"/>
</dbReference>
<sequence length="598" mass="63531">MSGVETRSAARKRPASAAGSSATPLKSPLLSDLWQPAKRQARTASRAAPTLRAVRKKGGSGEPVALTGLLGTLPAELLQQVLGYCSPRELGALEATCSYFIKTGLTDRIAKHFLKEIPRAKGLKPDISKGESYVTLLNFVTGQSNAAAQGTAIALGTYHTVGLFCRPETPAPEYCMYSMGRGFHGQLGLECFDNQHEPQKVRGVERDTKVQLYQGTPEDICLAVVAAGSSHSASISRRGELYTWGLASSGELGHGGWTPIEVNIPRMITSLQRTRIVSVACGANHTLAISEIGQLWSCGRGRHGQLGHGHFHDEGVLMLVETIRHERIVSVAAGRAHSVALAADGKIFTWGDASKGQLGHAQLAAMMQGPNPQPLSIPFPQAILSLEPMKLKPPARVTAIAAGGDHSMAVTVAGALLAFGSNKHGQLGTGDTLDRMVPTEVPLALDSEAGQLVRAMQVQCGAQHTLVLVQTRGASQVRSAGGNSYGELGLGDRQERHRFHPIPALLGKQLVCVSTGDYHNAAICQDGRLWVWGRGDCGQLGLGDDKNRWAPKALPGFTIIHPDRTLRRNRKPVLKALLLQEEAAAAGGSGSGRSSGRR</sequence>
<dbReference type="PANTHER" id="PTHR22872">
    <property type="entry name" value="BTK-BINDING PROTEIN-RELATED"/>
    <property type="match status" value="1"/>
</dbReference>
<dbReference type="InterPro" id="IPR009091">
    <property type="entry name" value="RCC1/BLIP-II"/>
</dbReference>
<feature type="region of interest" description="Disordered" evidence="3">
    <location>
        <begin position="1"/>
        <end position="32"/>
    </location>
</feature>
<keyword evidence="6" id="KW-1185">Reference proteome</keyword>
<dbReference type="InterPro" id="IPR058923">
    <property type="entry name" value="RCC1-like_dom"/>
</dbReference>
<dbReference type="PROSITE" id="PS00626">
    <property type="entry name" value="RCC1_2"/>
    <property type="match status" value="3"/>
</dbReference>
<dbReference type="PROSITE" id="PS50181">
    <property type="entry name" value="FBOX"/>
    <property type="match status" value="1"/>
</dbReference>
<organism evidence="5 6">
    <name type="scientific">Chlorella sorokiniana</name>
    <name type="common">Freshwater green alga</name>
    <dbReference type="NCBI Taxonomy" id="3076"/>
    <lineage>
        <taxon>Eukaryota</taxon>
        <taxon>Viridiplantae</taxon>
        <taxon>Chlorophyta</taxon>
        <taxon>core chlorophytes</taxon>
        <taxon>Trebouxiophyceae</taxon>
        <taxon>Chlorellales</taxon>
        <taxon>Chlorellaceae</taxon>
        <taxon>Chlorella clade</taxon>
        <taxon>Chlorella</taxon>
    </lineage>
</organism>
<evidence type="ECO:0000256" key="3">
    <source>
        <dbReference type="SAM" id="MobiDB-lite"/>
    </source>
</evidence>
<dbReference type="PROSITE" id="PS50012">
    <property type="entry name" value="RCC1_3"/>
    <property type="match status" value="7"/>
</dbReference>
<dbReference type="STRING" id="3076.A0A2P6TK06"/>
<keyword evidence="1" id="KW-0677">Repeat</keyword>
<dbReference type="InterPro" id="IPR036047">
    <property type="entry name" value="F-box-like_dom_sf"/>
</dbReference>
<proteinExistence type="predicted"/>
<feature type="repeat" description="RCC1" evidence="2">
    <location>
        <begin position="239"/>
        <end position="292"/>
    </location>
</feature>
<feature type="repeat" description="RCC1" evidence="2">
    <location>
        <begin position="174"/>
        <end position="238"/>
    </location>
</feature>
<dbReference type="EMBL" id="LHPG02000013">
    <property type="protein sequence ID" value="PRW44422.1"/>
    <property type="molecule type" value="Genomic_DNA"/>
</dbReference>
<evidence type="ECO:0000313" key="6">
    <source>
        <dbReference type="Proteomes" id="UP000239899"/>
    </source>
</evidence>
<gene>
    <name evidence="5" type="ORF">C2E21_6586</name>
</gene>
<evidence type="ECO:0000256" key="2">
    <source>
        <dbReference type="PROSITE-ProRule" id="PRU00235"/>
    </source>
</evidence>
<name>A0A2P6TK06_CHLSO</name>
<feature type="repeat" description="RCC1" evidence="2">
    <location>
        <begin position="414"/>
        <end position="471"/>
    </location>
</feature>
<evidence type="ECO:0000313" key="5">
    <source>
        <dbReference type="EMBL" id="PRW44422.1"/>
    </source>
</evidence>
<dbReference type="OrthoDB" id="8068875at2759"/>
<dbReference type="InterPro" id="IPR000408">
    <property type="entry name" value="Reg_chr_condens"/>
</dbReference>
<dbReference type="SUPFAM" id="SSF50985">
    <property type="entry name" value="RCC1/BLIP-II"/>
    <property type="match status" value="1"/>
</dbReference>
<dbReference type="InterPro" id="IPR051625">
    <property type="entry name" value="Signaling_Regulatory_Domain"/>
</dbReference>
<protein>
    <submittedName>
        <fullName evidence="5">E3 ubiquitin-ligase HERC2</fullName>
    </submittedName>
</protein>
<dbReference type="AlphaFoldDB" id="A0A2P6TK06"/>
<feature type="repeat" description="RCC1" evidence="2">
    <location>
        <begin position="527"/>
        <end position="555"/>
    </location>
</feature>